<evidence type="ECO:0000256" key="1">
    <source>
        <dbReference type="ARBA" id="ARBA00004173"/>
    </source>
</evidence>
<organism evidence="3 4">
    <name type="scientific">Sordaria brevicollis</name>
    <dbReference type="NCBI Taxonomy" id="83679"/>
    <lineage>
        <taxon>Eukaryota</taxon>
        <taxon>Fungi</taxon>
        <taxon>Dikarya</taxon>
        <taxon>Ascomycota</taxon>
        <taxon>Pezizomycotina</taxon>
        <taxon>Sordariomycetes</taxon>
        <taxon>Sordariomycetidae</taxon>
        <taxon>Sordariales</taxon>
        <taxon>Sordariaceae</taxon>
        <taxon>Sordaria</taxon>
    </lineage>
</organism>
<evidence type="ECO:0000313" key="4">
    <source>
        <dbReference type="Proteomes" id="UP001281003"/>
    </source>
</evidence>
<protein>
    <recommendedName>
        <fullName evidence="5">Reverse transcriptase domain-containing protein</fullName>
    </recommendedName>
</protein>
<comment type="caution">
    <text evidence="3">The sequence shown here is derived from an EMBL/GenBank/DDBJ whole genome shotgun (WGS) entry which is preliminary data.</text>
</comment>
<evidence type="ECO:0000313" key="3">
    <source>
        <dbReference type="EMBL" id="KAK3402851.1"/>
    </source>
</evidence>
<dbReference type="InterPro" id="IPR043128">
    <property type="entry name" value="Rev_trsase/Diguanyl_cyclase"/>
</dbReference>
<keyword evidence="2" id="KW-0496">Mitochondrion</keyword>
<proteinExistence type="predicted"/>
<accession>A0AAE0PN21</accession>
<comment type="subcellular location">
    <subcellularLocation>
        <location evidence="1">Mitochondrion</location>
    </subcellularLocation>
</comment>
<sequence length="81" mass="9735">IYINNIIIVLNSVEDYFRYFDVIFSLFISKNIVLSLKKSYFKYPNIKLLGFYINNFGLFIIKNKIKTFKNFTFPNSLKVFK</sequence>
<dbReference type="SUPFAM" id="SSF56672">
    <property type="entry name" value="DNA/RNA polymerases"/>
    <property type="match status" value="1"/>
</dbReference>
<dbReference type="Proteomes" id="UP001281003">
    <property type="component" value="Unassembled WGS sequence"/>
</dbReference>
<reference evidence="3" key="1">
    <citation type="journal article" date="2023" name="Mol. Phylogenet. Evol.">
        <title>Genome-scale phylogeny and comparative genomics of the fungal order Sordariales.</title>
        <authorList>
            <person name="Hensen N."/>
            <person name="Bonometti L."/>
            <person name="Westerberg I."/>
            <person name="Brannstrom I.O."/>
            <person name="Guillou S."/>
            <person name="Cros-Aarteil S."/>
            <person name="Calhoun S."/>
            <person name="Haridas S."/>
            <person name="Kuo A."/>
            <person name="Mondo S."/>
            <person name="Pangilinan J."/>
            <person name="Riley R."/>
            <person name="LaButti K."/>
            <person name="Andreopoulos B."/>
            <person name="Lipzen A."/>
            <person name="Chen C."/>
            <person name="Yan M."/>
            <person name="Daum C."/>
            <person name="Ng V."/>
            <person name="Clum A."/>
            <person name="Steindorff A."/>
            <person name="Ohm R.A."/>
            <person name="Martin F."/>
            <person name="Silar P."/>
            <person name="Natvig D.O."/>
            <person name="Lalanne C."/>
            <person name="Gautier V."/>
            <person name="Ament-Velasquez S.L."/>
            <person name="Kruys A."/>
            <person name="Hutchinson M.I."/>
            <person name="Powell A.J."/>
            <person name="Barry K."/>
            <person name="Miller A.N."/>
            <person name="Grigoriev I.V."/>
            <person name="Debuchy R."/>
            <person name="Gladieux P."/>
            <person name="Hiltunen Thoren M."/>
            <person name="Johannesson H."/>
        </authorList>
    </citation>
    <scope>NUCLEOTIDE SEQUENCE</scope>
    <source>
        <strain evidence="3">FGSC 1904</strain>
    </source>
</reference>
<evidence type="ECO:0008006" key="5">
    <source>
        <dbReference type="Google" id="ProtNLM"/>
    </source>
</evidence>
<keyword evidence="4" id="KW-1185">Reference proteome</keyword>
<evidence type="ECO:0000256" key="2">
    <source>
        <dbReference type="ARBA" id="ARBA00023128"/>
    </source>
</evidence>
<dbReference type="InterPro" id="IPR043502">
    <property type="entry name" value="DNA/RNA_pol_sf"/>
</dbReference>
<dbReference type="GO" id="GO:0005739">
    <property type="term" value="C:mitochondrion"/>
    <property type="evidence" value="ECO:0007669"/>
    <property type="project" value="UniProtKB-SubCell"/>
</dbReference>
<feature type="non-terminal residue" evidence="3">
    <location>
        <position position="1"/>
    </location>
</feature>
<dbReference type="AlphaFoldDB" id="A0AAE0PN21"/>
<name>A0AAE0PN21_SORBR</name>
<dbReference type="Gene3D" id="3.30.70.270">
    <property type="match status" value="1"/>
</dbReference>
<dbReference type="EMBL" id="JAUTDP010000001">
    <property type="protein sequence ID" value="KAK3402851.1"/>
    <property type="molecule type" value="Genomic_DNA"/>
</dbReference>
<gene>
    <name evidence="3" type="ORF">B0T20DRAFT_344550</name>
</gene>
<reference evidence="3" key="2">
    <citation type="submission" date="2023-07" db="EMBL/GenBank/DDBJ databases">
        <authorList>
            <consortium name="Lawrence Berkeley National Laboratory"/>
            <person name="Haridas S."/>
            <person name="Hensen N."/>
            <person name="Bonometti L."/>
            <person name="Westerberg I."/>
            <person name="Brannstrom I.O."/>
            <person name="Guillou S."/>
            <person name="Cros-Aarteil S."/>
            <person name="Calhoun S."/>
            <person name="Kuo A."/>
            <person name="Mondo S."/>
            <person name="Pangilinan J."/>
            <person name="Riley R."/>
            <person name="LaButti K."/>
            <person name="Andreopoulos B."/>
            <person name="Lipzen A."/>
            <person name="Chen C."/>
            <person name="Yanf M."/>
            <person name="Daum C."/>
            <person name="Ng V."/>
            <person name="Clum A."/>
            <person name="Steindorff A."/>
            <person name="Ohm R."/>
            <person name="Martin F."/>
            <person name="Silar P."/>
            <person name="Natvig D."/>
            <person name="Lalanne C."/>
            <person name="Gautier V."/>
            <person name="Ament-velasquez S.L."/>
            <person name="Kruys A."/>
            <person name="Hutchinson M.I."/>
            <person name="Powell A.J."/>
            <person name="Barry K."/>
            <person name="Miller A.N."/>
            <person name="Grigoriev I.V."/>
            <person name="Debuchy R."/>
            <person name="Gladieux P."/>
            <person name="Thoren M.H."/>
            <person name="Johannesson H."/>
        </authorList>
    </citation>
    <scope>NUCLEOTIDE SEQUENCE</scope>
    <source>
        <strain evidence="3">FGSC 1904</strain>
    </source>
</reference>